<evidence type="ECO:0000313" key="2">
    <source>
        <dbReference type="Proteomes" id="UP000194857"/>
    </source>
</evidence>
<proteinExistence type="predicted"/>
<accession>A0A232DID7</accession>
<gene>
    <name evidence="1" type="ORF">CAZ10_13580</name>
</gene>
<dbReference type="EMBL" id="NFFZ01000006">
    <property type="protein sequence ID" value="OTI61993.1"/>
    <property type="molecule type" value="Genomic_DNA"/>
</dbReference>
<dbReference type="AlphaFoldDB" id="A0A232DID7"/>
<name>A0A232DID7_PSEAI</name>
<protein>
    <submittedName>
        <fullName evidence="1">Uncharacterized protein</fullName>
    </submittedName>
</protein>
<comment type="caution">
    <text evidence="1">The sequence shown here is derived from an EMBL/GenBank/DDBJ whole genome shotgun (WGS) entry which is preliminary data.</text>
</comment>
<sequence>MTKLHDTSRVWFERKMILDPSEEGDGCLAETTAKPARYRASLERRTVENPTATLVDPRE</sequence>
<dbReference type="Proteomes" id="UP000194857">
    <property type="component" value="Unassembled WGS sequence"/>
</dbReference>
<evidence type="ECO:0000313" key="1">
    <source>
        <dbReference type="EMBL" id="OTI61993.1"/>
    </source>
</evidence>
<organism evidence="1 2">
    <name type="scientific">Pseudomonas aeruginosa</name>
    <dbReference type="NCBI Taxonomy" id="287"/>
    <lineage>
        <taxon>Bacteria</taxon>
        <taxon>Pseudomonadati</taxon>
        <taxon>Pseudomonadota</taxon>
        <taxon>Gammaproteobacteria</taxon>
        <taxon>Pseudomonadales</taxon>
        <taxon>Pseudomonadaceae</taxon>
        <taxon>Pseudomonas</taxon>
    </lineage>
</organism>
<reference evidence="1 2" key="1">
    <citation type="submission" date="2017-05" db="EMBL/GenBank/DDBJ databases">
        <authorList>
            <person name="Song R."/>
            <person name="Chenine A.L."/>
            <person name="Ruprecht R.M."/>
        </authorList>
    </citation>
    <scope>NUCLEOTIDE SEQUENCE [LARGE SCALE GENOMIC DNA]</scope>
    <source>
        <strain evidence="1 2">S567_C10_BS</strain>
    </source>
</reference>
<dbReference type="KEGG" id="paeb:NCGM1900_4019"/>